<dbReference type="EMBL" id="LT607412">
    <property type="protein sequence ID" value="SCF09654.1"/>
    <property type="molecule type" value="Genomic_DNA"/>
</dbReference>
<evidence type="ECO:0000313" key="1">
    <source>
        <dbReference type="EMBL" id="SCF09654.1"/>
    </source>
</evidence>
<sequence length="313" mass="33160">MDFVDGVLVRLADPGTRAAVFDDASLAHLVEAAYDTEAMPVGPPYAAVFDELTLGFAAAPVTLAEGEWLGSGGTTRTELRVRLHGLGGSALRIDALWRGSLVVRTSAARDRVEDLDVAVPAFDVDPQIIADLGALPTDPAQLETERRTRLVTRLRAGLHQPAAFTDAHLDRLLAGVGAANAGDLVARMRGQAAGATVQLRYAAPPAAPPTPRPLPFAAAVLIRDQGFSLADLLVETRLVRARAEELGLDVPAPDDIRRRHRIVAVWVVPIETFDDAGWPGGDSGSDAQRRAARFARAGQWLARSGIGLAALTT</sequence>
<dbReference type="RefSeq" id="WP_157743281.1">
    <property type="nucleotide sequence ID" value="NZ_LT607412.1"/>
</dbReference>
<protein>
    <submittedName>
        <fullName evidence="1">Uncharacterized protein</fullName>
    </submittedName>
</protein>
<evidence type="ECO:0000313" key="2">
    <source>
        <dbReference type="Proteomes" id="UP000198243"/>
    </source>
</evidence>
<dbReference type="OrthoDB" id="3345911at2"/>
<accession>A0A1C4XMJ1</accession>
<keyword evidence="2" id="KW-1185">Reference proteome</keyword>
<reference evidence="2" key="1">
    <citation type="submission" date="2016-06" db="EMBL/GenBank/DDBJ databases">
        <authorList>
            <person name="Varghese N."/>
            <person name="Submissions Spin"/>
        </authorList>
    </citation>
    <scope>NUCLEOTIDE SEQUENCE [LARGE SCALE GENOMIC DNA]</scope>
    <source>
        <strain evidence="2">DSM 44875</strain>
    </source>
</reference>
<proteinExistence type="predicted"/>
<organism evidence="1 2">
    <name type="scientific">Micromonospora coriariae</name>
    <dbReference type="NCBI Taxonomy" id="285665"/>
    <lineage>
        <taxon>Bacteria</taxon>
        <taxon>Bacillati</taxon>
        <taxon>Actinomycetota</taxon>
        <taxon>Actinomycetes</taxon>
        <taxon>Micromonosporales</taxon>
        <taxon>Micromonosporaceae</taxon>
        <taxon>Micromonospora</taxon>
    </lineage>
</organism>
<name>A0A1C4XMJ1_9ACTN</name>
<gene>
    <name evidence="1" type="ORF">GA0070607_5496</name>
</gene>
<dbReference type="Proteomes" id="UP000198243">
    <property type="component" value="Chromosome I"/>
</dbReference>
<dbReference type="AlphaFoldDB" id="A0A1C4XMJ1"/>